<accession>A0A317UPK0</accession>
<keyword evidence="1" id="KW-1133">Transmembrane helix</keyword>
<feature type="transmembrane region" description="Helical" evidence="1">
    <location>
        <begin position="17"/>
        <end position="36"/>
    </location>
</feature>
<comment type="caution">
    <text evidence="2">The sequence shown here is derived from an EMBL/GenBank/DDBJ whole genome shotgun (WGS) entry which is preliminary data.</text>
</comment>
<gene>
    <name evidence="2" type="ORF">BO70DRAFT_303283</name>
</gene>
<organism evidence="2 3">
    <name type="scientific">Aspergillus heteromorphus CBS 117.55</name>
    <dbReference type="NCBI Taxonomy" id="1448321"/>
    <lineage>
        <taxon>Eukaryota</taxon>
        <taxon>Fungi</taxon>
        <taxon>Dikarya</taxon>
        <taxon>Ascomycota</taxon>
        <taxon>Pezizomycotina</taxon>
        <taxon>Eurotiomycetes</taxon>
        <taxon>Eurotiomycetidae</taxon>
        <taxon>Eurotiales</taxon>
        <taxon>Aspergillaceae</taxon>
        <taxon>Aspergillus</taxon>
        <taxon>Aspergillus subgen. Circumdati</taxon>
    </lineage>
</organism>
<dbReference type="VEuPathDB" id="FungiDB:BO70DRAFT_303283"/>
<feature type="non-terminal residue" evidence="2">
    <location>
        <position position="1"/>
    </location>
</feature>
<reference evidence="2 3" key="1">
    <citation type="submission" date="2016-12" db="EMBL/GenBank/DDBJ databases">
        <title>The genomes of Aspergillus section Nigri reveals drivers in fungal speciation.</title>
        <authorList>
            <consortium name="DOE Joint Genome Institute"/>
            <person name="Vesth T.C."/>
            <person name="Nybo J."/>
            <person name="Theobald S."/>
            <person name="Brandl J."/>
            <person name="Frisvad J.C."/>
            <person name="Nielsen K.F."/>
            <person name="Lyhne E.K."/>
            <person name="Kogle M.E."/>
            <person name="Kuo A."/>
            <person name="Riley R."/>
            <person name="Clum A."/>
            <person name="Nolan M."/>
            <person name="Lipzen A."/>
            <person name="Salamov A."/>
            <person name="Henrissat B."/>
            <person name="Wiebenga A."/>
            <person name="De Vries R.P."/>
            <person name="Grigoriev I.V."/>
            <person name="Mortensen U.H."/>
            <person name="Andersen M.R."/>
            <person name="Baker S.E."/>
        </authorList>
    </citation>
    <scope>NUCLEOTIDE SEQUENCE [LARGE SCALE GENOMIC DNA]</scope>
    <source>
        <strain evidence="2 3">CBS 117.55</strain>
    </source>
</reference>
<keyword evidence="1" id="KW-0472">Membrane</keyword>
<keyword evidence="1" id="KW-0812">Transmembrane</keyword>
<evidence type="ECO:0000256" key="1">
    <source>
        <dbReference type="SAM" id="Phobius"/>
    </source>
</evidence>
<name>A0A317UPK0_9EURO</name>
<protein>
    <submittedName>
        <fullName evidence="2">Uncharacterized protein</fullName>
    </submittedName>
</protein>
<keyword evidence="3" id="KW-1185">Reference proteome</keyword>
<proteinExistence type="predicted"/>
<evidence type="ECO:0000313" key="2">
    <source>
        <dbReference type="EMBL" id="PWY63894.1"/>
    </source>
</evidence>
<dbReference type="AlphaFoldDB" id="A0A317UPK0"/>
<dbReference type="GeneID" id="37062021"/>
<sequence length="80" mass="9789">IHYLRYINNNFDFKKSALYNISYLLNIKISVLYYFYFIKKKTYNSINFIYFILYIYNLLISLKSATNLLENTCNFIKIIK</sequence>
<feature type="transmembrane region" description="Helical" evidence="1">
    <location>
        <begin position="48"/>
        <end position="69"/>
    </location>
</feature>
<evidence type="ECO:0000313" key="3">
    <source>
        <dbReference type="Proteomes" id="UP000247233"/>
    </source>
</evidence>
<dbReference type="EMBL" id="MSFL01000072">
    <property type="protein sequence ID" value="PWY63894.1"/>
    <property type="molecule type" value="Genomic_DNA"/>
</dbReference>
<dbReference type="Proteomes" id="UP000247233">
    <property type="component" value="Unassembled WGS sequence"/>
</dbReference>
<dbReference type="RefSeq" id="XP_025394152.1">
    <property type="nucleotide sequence ID" value="XM_025539784.1"/>
</dbReference>